<dbReference type="InterPro" id="IPR001841">
    <property type="entry name" value="Znf_RING"/>
</dbReference>
<dbReference type="RefSeq" id="XP_022308855.1">
    <property type="nucleotide sequence ID" value="XM_022453147.1"/>
</dbReference>
<dbReference type="PROSITE" id="PS50089">
    <property type="entry name" value="ZF_RING_2"/>
    <property type="match status" value="1"/>
</dbReference>
<feature type="coiled-coil region" evidence="4">
    <location>
        <begin position="290"/>
        <end position="380"/>
    </location>
</feature>
<dbReference type="InterPro" id="IPR013083">
    <property type="entry name" value="Znf_RING/FYVE/PHD"/>
</dbReference>
<dbReference type="KEGG" id="cvn:111114713"/>
<accession>A0A8B8BZX5</accession>
<dbReference type="OrthoDB" id="6105938at2759"/>
<feature type="compositionally biased region" description="Low complexity" evidence="5">
    <location>
        <begin position="176"/>
        <end position="194"/>
    </location>
</feature>
<keyword evidence="2" id="KW-0862">Zinc</keyword>
<keyword evidence="1 3" id="KW-0479">Metal-binding</keyword>
<dbReference type="GO" id="GO:0008270">
    <property type="term" value="F:zinc ion binding"/>
    <property type="evidence" value="ECO:0007669"/>
    <property type="project" value="UniProtKB-KW"/>
</dbReference>
<feature type="domain" description="RING-type" evidence="6">
    <location>
        <begin position="200"/>
        <end position="238"/>
    </location>
</feature>
<evidence type="ECO:0000256" key="3">
    <source>
        <dbReference type="PROSITE-ProRule" id="PRU00175"/>
    </source>
</evidence>
<feature type="region of interest" description="Disordered" evidence="5">
    <location>
        <begin position="28"/>
        <end position="112"/>
    </location>
</feature>
<evidence type="ECO:0000256" key="1">
    <source>
        <dbReference type="ARBA" id="ARBA00022771"/>
    </source>
</evidence>
<evidence type="ECO:0000259" key="6">
    <source>
        <dbReference type="PROSITE" id="PS50089"/>
    </source>
</evidence>
<sequence length="404" mass="46291">MAAIGRGKTRTKQATKQDIAERVQEIQMRQKNWMEQREEAMKQKVKAGTKLSSAEKSSAPKDTKHSLSMSNAIVSSNRLPKERFQSWLAARDKKEGEDVDDPEKEEEEDDIDILKVSSSRTPGYASPEPEWEEGKGNYKDYQQSLIMSQMMSAEDFEAKADTILSRVKCGLDTRDNSSSNNNNNNKNSNSGNSDLSSHYCPVCRNLMKGEQHSPLIYVPCGHNACISCSKGRELCPCCGSQASSKTRNIMLMQIIEDYQKGLHNMKKEAQTSEVSNNLEKMPKRNRGINKTKYREEYENLKMRQDVLNTEIRDIQGEINSYVKEISDGERQISKIQQEEKKVIGQIQSLQDKLHSLEQHRAQYERECECTRQAQKETREKLHQTQDILLTVEIQMEKARLLAEQ</sequence>
<organism evidence="7 8">
    <name type="scientific">Crassostrea virginica</name>
    <name type="common">Eastern oyster</name>
    <dbReference type="NCBI Taxonomy" id="6565"/>
    <lineage>
        <taxon>Eukaryota</taxon>
        <taxon>Metazoa</taxon>
        <taxon>Spiralia</taxon>
        <taxon>Lophotrochozoa</taxon>
        <taxon>Mollusca</taxon>
        <taxon>Bivalvia</taxon>
        <taxon>Autobranchia</taxon>
        <taxon>Pteriomorphia</taxon>
        <taxon>Ostreida</taxon>
        <taxon>Ostreoidea</taxon>
        <taxon>Ostreidae</taxon>
        <taxon>Crassostrea</taxon>
    </lineage>
</organism>
<reference evidence="8" key="1">
    <citation type="submission" date="2025-08" db="UniProtKB">
        <authorList>
            <consortium name="RefSeq"/>
        </authorList>
    </citation>
    <scope>IDENTIFICATION</scope>
    <source>
        <tissue evidence="8">Whole sample</tissue>
    </source>
</reference>
<dbReference type="SUPFAM" id="SSF57850">
    <property type="entry name" value="RING/U-box"/>
    <property type="match status" value="1"/>
</dbReference>
<keyword evidence="7" id="KW-1185">Reference proteome</keyword>
<evidence type="ECO:0000313" key="8">
    <source>
        <dbReference type="RefSeq" id="XP_022308855.1"/>
    </source>
</evidence>
<proteinExistence type="predicted"/>
<evidence type="ECO:0000256" key="4">
    <source>
        <dbReference type="SAM" id="Coils"/>
    </source>
</evidence>
<gene>
    <name evidence="8" type="primary">LOC111114713</name>
</gene>
<keyword evidence="1 3" id="KW-0863">Zinc-finger</keyword>
<feature type="compositionally biased region" description="Polar residues" evidence="5">
    <location>
        <begin position="66"/>
        <end position="78"/>
    </location>
</feature>
<evidence type="ECO:0000313" key="7">
    <source>
        <dbReference type="Proteomes" id="UP000694844"/>
    </source>
</evidence>
<dbReference type="Gene3D" id="3.30.40.10">
    <property type="entry name" value="Zinc/RING finger domain, C3HC4 (zinc finger)"/>
    <property type="match status" value="1"/>
</dbReference>
<feature type="region of interest" description="Disordered" evidence="5">
    <location>
        <begin position="172"/>
        <end position="194"/>
    </location>
</feature>
<dbReference type="AlphaFoldDB" id="A0A8B8BZX5"/>
<feature type="compositionally biased region" description="Basic and acidic residues" evidence="5">
    <location>
        <begin position="32"/>
        <end position="42"/>
    </location>
</feature>
<keyword evidence="8" id="KW-0808">Transferase</keyword>
<feature type="compositionally biased region" description="Acidic residues" evidence="5">
    <location>
        <begin position="97"/>
        <end position="111"/>
    </location>
</feature>
<feature type="compositionally biased region" description="Basic and acidic residues" evidence="5">
    <location>
        <begin position="79"/>
        <end position="96"/>
    </location>
</feature>
<keyword evidence="8" id="KW-0418">Kinase</keyword>
<dbReference type="Proteomes" id="UP000694844">
    <property type="component" value="Chromosome 9"/>
</dbReference>
<keyword evidence="4" id="KW-0175">Coiled coil</keyword>
<name>A0A8B8BZX5_CRAVI</name>
<dbReference type="GO" id="GO:0016301">
    <property type="term" value="F:kinase activity"/>
    <property type="evidence" value="ECO:0007669"/>
    <property type="project" value="UniProtKB-KW"/>
</dbReference>
<evidence type="ECO:0000256" key="2">
    <source>
        <dbReference type="ARBA" id="ARBA00022833"/>
    </source>
</evidence>
<protein>
    <submittedName>
        <fullName evidence="8">Probable inactive serine/threonine-protein kinase bub1</fullName>
    </submittedName>
</protein>
<dbReference type="GeneID" id="111114713"/>
<evidence type="ECO:0000256" key="5">
    <source>
        <dbReference type="SAM" id="MobiDB-lite"/>
    </source>
</evidence>